<feature type="compositionally biased region" description="Basic and acidic residues" evidence="1">
    <location>
        <begin position="95"/>
        <end position="108"/>
    </location>
</feature>
<feature type="region of interest" description="Disordered" evidence="1">
    <location>
        <begin position="1"/>
        <end position="24"/>
    </location>
</feature>
<dbReference type="Proteomes" id="UP001152130">
    <property type="component" value="Unassembled WGS sequence"/>
</dbReference>
<feature type="region of interest" description="Disordered" evidence="1">
    <location>
        <begin position="75"/>
        <end position="125"/>
    </location>
</feature>
<organism evidence="2 3">
    <name type="scientific">Fusarium irregulare</name>
    <dbReference type="NCBI Taxonomy" id="2494466"/>
    <lineage>
        <taxon>Eukaryota</taxon>
        <taxon>Fungi</taxon>
        <taxon>Dikarya</taxon>
        <taxon>Ascomycota</taxon>
        <taxon>Pezizomycotina</taxon>
        <taxon>Sordariomycetes</taxon>
        <taxon>Hypocreomycetidae</taxon>
        <taxon>Hypocreales</taxon>
        <taxon>Nectriaceae</taxon>
        <taxon>Fusarium</taxon>
        <taxon>Fusarium incarnatum-equiseti species complex</taxon>
    </lineage>
</organism>
<reference evidence="2" key="1">
    <citation type="submission" date="2022-10" db="EMBL/GenBank/DDBJ databases">
        <title>Fusarium specimens isolated from Avocado Roots.</title>
        <authorList>
            <person name="Stajich J."/>
            <person name="Roper C."/>
            <person name="Heimlech-Rivalta G."/>
        </authorList>
    </citation>
    <scope>NUCLEOTIDE SEQUENCE</scope>
    <source>
        <strain evidence="2">CF00143</strain>
    </source>
</reference>
<proteinExistence type="predicted"/>
<evidence type="ECO:0000256" key="1">
    <source>
        <dbReference type="SAM" id="MobiDB-lite"/>
    </source>
</evidence>
<protein>
    <submittedName>
        <fullName evidence="2">Uncharacterized protein</fullName>
    </submittedName>
</protein>
<dbReference type="AlphaFoldDB" id="A0A9W8PRM5"/>
<gene>
    <name evidence="2" type="ORF">NW766_005623</name>
</gene>
<name>A0A9W8PRM5_9HYPO</name>
<sequence length="125" mass="14573">MAPADHKSSNETLRDRRPDCDYTIDPLCPARPFQRSDPRWKQARARYTMAIWQSFSDRPVPDRLYRQACGLTQRAQLPMREKPREVPTENSQEVLQDKRPEVSQEKSNEPVARQDTVKTPPQAPE</sequence>
<evidence type="ECO:0000313" key="2">
    <source>
        <dbReference type="EMBL" id="KAJ4015289.1"/>
    </source>
</evidence>
<feature type="compositionally biased region" description="Basic and acidic residues" evidence="1">
    <location>
        <begin position="1"/>
        <end position="20"/>
    </location>
</feature>
<evidence type="ECO:0000313" key="3">
    <source>
        <dbReference type="Proteomes" id="UP001152130"/>
    </source>
</evidence>
<accession>A0A9W8PRM5</accession>
<keyword evidence="3" id="KW-1185">Reference proteome</keyword>
<comment type="caution">
    <text evidence="2">The sequence shown here is derived from an EMBL/GenBank/DDBJ whole genome shotgun (WGS) entry which is preliminary data.</text>
</comment>
<dbReference type="EMBL" id="JAPDHF010000007">
    <property type="protein sequence ID" value="KAJ4015289.1"/>
    <property type="molecule type" value="Genomic_DNA"/>
</dbReference>